<dbReference type="AlphaFoldDB" id="A0A6J0BNP4"/>
<feature type="coiled-coil region" evidence="4">
    <location>
        <begin position="156"/>
        <end position="210"/>
    </location>
</feature>
<evidence type="ECO:0000256" key="5">
    <source>
        <dbReference type="SAM" id="MobiDB-lite"/>
    </source>
</evidence>
<dbReference type="GO" id="GO:0005634">
    <property type="term" value="C:nucleus"/>
    <property type="evidence" value="ECO:0007669"/>
    <property type="project" value="UniProtKB-SubCell"/>
</dbReference>
<evidence type="ECO:0000256" key="3">
    <source>
        <dbReference type="ARBA" id="ARBA00038295"/>
    </source>
</evidence>
<reference evidence="7" key="1">
    <citation type="submission" date="2025-08" db="UniProtKB">
        <authorList>
            <consortium name="RefSeq"/>
        </authorList>
    </citation>
    <scope>IDENTIFICATION</scope>
    <source>
        <tissue evidence="7">Thorax and Abdomen</tissue>
    </source>
</reference>
<dbReference type="InterPro" id="IPR052255">
    <property type="entry name" value="RNA_pol_II_subunit5-mediator"/>
</dbReference>
<gene>
    <name evidence="7" type="primary">LOC107221730</name>
</gene>
<evidence type="ECO:0000256" key="2">
    <source>
        <dbReference type="ARBA" id="ARBA00023242"/>
    </source>
</evidence>
<evidence type="ECO:0000313" key="6">
    <source>
        <dbReference type="Proteomes" id="UP000829291"/>
    </source>
</evidence>
<sequence length="624" mass="71594">MDSKNYQDYQNSLRAVLSKALVEGLRRNEEQTKTWKDYKKAHEKVKKGLDILPQELTTNCMVPIGRKALMKGKLVHTNEILVCLGEGYFAKYSAKQAIGVCDRRIKQADEMLENLEKEKDLLEMRQSLPVDCDIFGDNEHQEIIETYEEEAEKQWRVKHRQRQKEYHQKLAKLRAQEKTEIQTEEDLWQRLDELELQEELQDEIDRLQDDACNYYGEDTQENDYYDEEEDSDFSEEDIANDLIQERLVKLNNSEMPKHQKDLLETENVDKKGDRSSSLTYNIPNPCQTISMSSLDISVIEFESDRSVIHEDKSECSLSSQNDMICVKDHESEKTGEKSSEQNVSSCFSSQISEKTFSIGEVHSLSSTGTMNNDVIENSVSNKVELEQSVRFQSPPVENINEVPTSSTAKERDKFSSENTKSDARTARSETNRRRVSFTDKIQINVFEKSMRHAFDEPLRTGQESSSESDVEDEVEKLAIIEDMLSIGADPSLINEQIKDSTENEDDADDIIRIEFMHSDVQPQIPVRSGGDDVIENPSDIYRIFCKPKSILKKSSVNIGDYKNITPPVDDTSDSEIDELPRGASYTIIVKDVEERRPEVLEVNKPSSKARPLSKFKMARSGIKQ</sequence>
<protein>
    <submittedName>
        <fullName evidence="7">Unconventional prefoldin RPB5 interactor-like protein isoform X1</fullName>
    </submittedName>
</protein>
<keyword evidence="6" id="KW-1185">Reference proteome</keyword>
<feature type="compositionally biased region" description="Basic and acidic residues" evidence="5">
    <location>
        <begin position="408"/>
        <end position="432"/>
    </location>
</feature>
<comment type="similarity">
    <text evidence="3">Belongs to the RNA polymerase II subunit 5-mediating protein family.</text>
</comment>
<dbReference type="GeneID" id="107221730"/>
<dbReference type="Gene3D" id="1.10.287.370">
    <property type="match status" value="1"/>
</dbReference>
<dbReference type="PANTHER" id="PTHR15111:SF0">
    <property type="entry name" value="UNCONVENTIONAL PREFOLDIN RPB5 INTERACTOR 1"/>
    <property type="match status" value="1"/>
</dbReference>
<dbReference type="InterPro" id="IPR009053">
    <property type="entry name" value="Prefoldin"/>
</dbReference>
<feature type="coiled-coil region" evidence="4">
    <location>
        <begin position="98"/>
        <end position="125"/>
    </location>
</feature>
<comment type="subcellular location">
    <subcellularLocation>
        <location evidence="1">Nucleus</location>
    </subcellularLocation>
</comment>
<feature type="region of interest" description="Disordered" evidence="5">
    <location>
        <begin position="600"/>
        <end position="624"/>
    </location>
</feature>
<organism evidence="7">
    <name type="scientific">Neodiprion lecontei</name>
    <name type="common">Redheaded pine sawfly</name>
    <dbReference type="NCBI Taxonomy" id="441921"/>
    <lineage>
        <taxon>Eukaryota</taxon>
        <taxon>Metazoa</taxon>
        <taxon>Ecdysozoa</taxon>
        <taxon>Arthropoda</taxon>
        <taxon>Hexapoda</taxon>
        <taxon>Insecta</taxon>
        <taxon>Pterygota</taxon>
        <taxon>Neoptera</taxon>
        <taxon>Endopterygota</taxon>
        <taxon>Hymenoptera</taxon>
        <taxon>Tenthredinoidea</taxon>
        <taxon>Diprionidae</taxon>
        <taxon>Diprioninae</taxon>
        <taxon>Neodiprion</taxon>
    </lineage>
</organism>
<dbReference type="CDD" id="cd23159">
    <property type="entry name" value="Prefoldin_URI1"/>
    <property type="match status" value="1"/>
</dbReference>
<evidence type="ECO:0000256" key="4">
    <source>
        <dbReference type="SAM" id="Coils"/>
    </source>
</evidence>
<evidence type="ECO:0000313" key="7">
    <source>
        <dbReference type="RefSeq" id="XP_015516321.2"/>
    </source>
</evidence>
<dbReference type="GO" id="GO:0000122">
    <property type="term" value="P:negative regulation of transcription by RNA polymerase II"/>
    <property type="evidence" value="ECO:0007669"/>
    <property type="project" value="TreeGrafter"/>
</dbReference>
<keyword evidence="4" id="KW-0175">Coiled coil</keyword>
<dbReference type="FunCoup" id="A0A6J0BNP4">
    <property type="interactions" value="23"/>
</dbReference>
<dbReference type="GO" id="GO:0003682">
    <property type="term" value="F:chromatin binding"/>
    <property type="evidence" value="ECO:0007669"/>
    <property type="project" value="TreeGrafter"/>
</dbReference>
<dbReference type="InParanoid" id="A0A6J0BNP4"/>
<name>A0A6J0BNP4_NEOLC</name>
<dbReference type="GO" id="GO:0019212">
    <property type="term" value="F:phosphatase inhibitor activity"/>
    <property type="evidence" value="ECO:0007669"/>
    <property type="project" value="TreeGrafter"/>
</dbReference>
<dbReference type="PANTHER" id="PTHR15111">
    <property type="entry name" value="RNA POLYMERASE II SUBUNIT 5-MEDIATING PROTEIN NNX3"/>
    <property type="match status" value="1"/>
</dbReference>
<dbReference type="GO" id="GO:0003714">
    <property type="term" value="F:transcription corepressor activity"/>
    <property type="evidence" value="ECO:0007669"/>
    <property type="project" value="TreeGrafter"/>
</dbReference>
<accession>A0A6J0BNP4</accession>
<proteinExistence type="inferred from homology"/>
<dbReference type="Pfam" id="PF02996">
    <property type="entry name" value="Prefoldin"/>
    <property type="match status" value="1"/>
</dbReference>
<dbReference type="SUPFAM" id="SSF46579">
    <property type="entry name" value="Prefoldin"/>
    <property type="match status" value="1"/>
</dbReference>
<evidence type="ECO:0000256" key="1">
    <source>
        <dbReference type="ARBA" id="ARBA00004123"/>
    </source>
</evidence>
<dbReference type="Proteomes" id="UP000829291">
    <property type="component" value="Chromosome 1"/>
</dbReference>
<dbReference type="InterPro" id="IPR004127">
    <property type="entry name" value="Prefoldin_subunit_alpha"/>
</dbReference>
<dbReference type="OrthoDB" id="21413at2759"/>
<dbReference type="KEGG" id="nlo:107221730"/>
<dbReference type="RefSeq" id="XP_015516321.2">
    <property type="nucleotide sequence ID" value="XM_015660835.2"/>
</dbReference>
<keyword evidence="2" id="KW-0539">Nucleus</keyword>
<feature type="region of interest" description="Disordered" evidence="5">
    <location>
        <begin position="388"/>
        <end position="433"/>
    </location>
</feature>